<accession>A0A4U5MEY6</accession>
<reference evidence="7 8" key="1">
    <citation type="journal article" date="2015" name="Genome Biol.">
        <title>Comparative genomics of Steinernema reveals deeply conserved gene regulatory networks.</title>
        <authorList>
            <person name="Dillman A.R."/>
            <person name="Macchietto M."/>
            <person name="Porter C.F."/>
            <person name="Rogers A."/>
            <person name="Williams B."/>
            <person name="Antoshechkin I."/>
            <person name="Lee M.M."/>
            <person name="Goodwin Z."/>
            <person name="Lu X."/>
            <person name="Lewis E.E."/>
            <person name="Goodrich-Blair H."/>
            <person name="Stock S.P."/>
            <person name="Adams B.J."/>
            <person name="Sternberg P.W."/>
            <person name="Mortazavi A."/>
        </authorList>
    </citation>
    <scope>NUCLEOTIDE SEQUENCE [LARGE SCALE GENOMIC DNA]</scope>
    <source>
        <strain evidence="7 8">ALL</strain>
    </source>
</reference>
<keyword evidence="8" id="KW-1185">Reference proteome</keyword>
<reference evidence="7 8" key="2">
    <citation type="journal article" date="2019" name="G3 (Bethesda)">
        <title>Hybrid Assembly of the Genome of the Entomopathogenic Nematode Steinernema carpocapsae Identifies the X-Chromosome.</title>
        <authorList>
            <person name="Serra L."/>
            <person name="Macchietto M."/>
            <person name="Macias-Munoz A."/>
            <person name="McGill C.J."/>
            <person name="Rodriguez I.M."/>
            <person name="Rodriguez B."/>
            <person name="Murad R."/>
            <person name="Mortazavi A."/>
        </authorList>
    </citation>
    <scope>NUCLEOTIDE SEQUENCE [LARGE SCALE GENOMIC DNA]</scope>
    <source>
        <strain evidence="7 8">ALL</strain>
    </source>
</reference>
<dbReference type="STRING" id="34508.A0A4U5MEY6"/>
<evidence type="ECO:0000259" key="6">
    <source>
        <dbReference type="Pfam" id="PF01103"/>
    </source>
</evidence>
<evidence type="ECO:0000256" key="1">
    <source>
        <dbReference type="ARBA" id="ARBA00004374"/>
    </source>
</evidence>
<keyword evidence="4" id="KW-0812">Transmembrane</keyword>
<protein>
    <recommendedName>
        <fullName evidence="6">Bacterial surface antigen (D15) domain-containing protein</fullName>
    </recommendedName>
</protein>
<organism evidence="7 8">
    <name type="scientific">Steinernema carpocapsae</name>
    <name type="common">Entomopathogenic nematode</name>
    <dbReference type="NCBI Taxonomy" id="34508"/>
    <lineage>
        <taxon>Eukaryota</taxon>
        <taxon>Metazoa</taxon>
        <taxon>Ecdysozoa</taxon>
        <taxon>Nematoda</taxon>
        <taxon>Chromadorea</taxon>
        <taxon>Rhabditida</taxon>
        <taxon>Tylenchina</taxon>
        <taxon>Panagrolaimomorpha</taxon>
        <taxon>Strongyloidoidea</taxon>
        <taxon>Steinernematidae</taxon>
        <taxon>Steinernema</taxon>
    </lineage>
</organism>
<keyword evidence="3" id="KW-1134">Transmembrane beta strand</keyword>
<dbReference type="AlphaFoldDB" id="A0A4U5MEY6"/>
<dbReference type="Pfam" id="PF01103">
    <property type="entry name" value="Omp85"/>
    <property type="match status" value="1"/>
</dbReference>
<comment type="subcellular location">
    <subcellularLocation>
        <location evidence="1">Mitochondrion outer membrane</location>
        <topology evidence="1">Multi-pass membrane protein</topology>
    </subcellularLocation>
</comment>
<comment type="similarity">
    <text evidence="2">Belongs to the SAM50/omp85 family.</text>
</comment>
<dbReference type="GO" id="GO:0005741">
    <property type="term" value="C:mitochondrial outer membrane"/>
    <property type="evidence" value="ECO:0007669"/>
    <property type="project" value="UniProtKB-SubCell"/>
</dbReference>
<dbReference type="OrthoDB" id="1724197at2759"/>
<comment type="caution">
    <text evidence="7">The sequence shown here is derived from an EMBL/GenBank/DDBJ whole genome shotgun (WGS) entry which is preliminary data.</text>
</comment>
<evidence type="ECO:0000256" key="5">
    <source>
        <dbReference type="ARBA" id="ARBA00023136"/>
    </source>
</evidence>
<dbReference type="PANTHER" id="PTHR12815">
    <property type="entry name" value="SORTING AND ASSEMBLY MACHINERY SAMM50 PROTEIN FAMILY MEMBER"/>
    <property type="match status" value="1"/>
</dbReference>
<dbReference type="GO" id="GO:0045040">
    <property type="term" value="P:protein insertion into mitochondrial outer membrane"/>
    <property type="evidence" value="ECO:0007669"/>
    <property type="project" value="TreeGrafter"/>
</dbReference>
<dbReference type="Gene3D" id="2.40.160.50">
    <property type="entry name" value="membrane protein fhac: a member of the omp85/tpsb transporter family"/>
    <property type="match status" value="1"/>
</dbReference>
<evidence type="ECO:0000313" key="8">
    <source>
        <dbReference type="Proteomes" id="UP000298663"/>
    </source>
</evidence>
<proteinExistence type="inferred from homology"/>
<feature type="domain" description="Bacterial surface antigen (D15)" evidence="6">
    <location>
        <begin position="19"/>
        <end position="325"/>
    </location>
</feature>
<dbReference type="GO" id="GO:0033108">
    <property type="term" value="P:mitochondrial respiratory chain complex assembly"/>
    <property type="evidence" value="ECO:0007669"/>
    <property type="project" value="TreeGrafter"/>
</dbReference>
<dbReference type="InterPro" id="IPR000184">
    <property type="entry name" value="Bac_surfAg_D15"/>
</dbReference>
<gene>
    <name evidence="7" type="ORF">L596_023848</name>
</gene>
<keyword evidence="5" id="KW-0472">Membrane</keyword>
<evidence type="ECO:0000256" key="2">
    <source>
        <dbReference type="ARBA" id="ARBA00010913"/>
    </source>
</evidence>
<evidence type="ECO:0000256" key="4">
    <source>
        <dbReference type="ARBA" id="ARBA00022692"/>
    </source>
</evidence>
<evidence type="ECO:0000313" key="7">
    <source>
        <dbReference type="EMBL" id="TKR67748.1"/>
    </source>
</evidence>
<dbReference type="EMBL" id="AZBU02000008">
    <property type="protein sequence ID" value="TKR67748.1"/>
    <property type="molecule type" value="Genomic_DNA"/>
</dbReference>
<evidence type="ECO:0000256" key="3">
    <source>
        <dbReference type="ARBA" id="ARBA00022452"/>
    </source>
</evidence>
<dbReference type="Proteomes" id="UP000298663">
    <property type="component" value="Unassembled WGS sequence"/>
</dbReference>
<dbReference type="PANTHER" id="PTHR12815:SF18">
    <property type="entry name" value="SORTING AND ASSEMBLY MACHINERY COMPONENT 50 HOMOLOG"/>
    <property type="match status" value="1"/>
</dbReference>
<sequence length="326" mass="35400">MTTQGDADCNLSASKMSVNGRGEAVSASYSKSVKGNHSFNFSVSKPRLGWQKYANFSASVYRNFTGLPWNNADVTENAFVLGYDGKMFQKRLHHSVKINSIWRVLHALQDAPFAIREHAGHTMKCSLENTLAWDTRDRSILATKGYLLRGAQEYAGLLGDATFIKHQVDLQAAAPLFLGMFLSASLQGTLVSSVAERSLHLIDRSYVGGPHDVRGFVMNSIGSRAGSSSLGSSATAVAVAHIYRPLIPAEMCYAHGFVTAGSTASVRSHDQIADMVEAPRVSAGLGLTFIFRDMIRLELNYVLPLRYVPGDAIAPGFQFGVGMNFL</sequence>
<dbReference type="InterPro" id="IPR039910">
    <property type="entry name" value="D15-like"/>
</dbReference>
<name>A0A4U5MEY6_STECR</name>